<evidence type="ECO:0000256" key="3">
    <source>
        <dbReference type="ARBA" id="ARBA00023027"/>
    </source>
</evidence>
<protein>
    <submittedName>
        <fullName evidence="6">Putative dehydrogenase</fullName>
    </submittedName>
</protein>
<comment type="similarity">
    <text evidence="1">Belongs to the Gfo/Idh/MocA family.</text>
</comment>
<keyword evidence="7" id="KW-1185">Reference proteome</keyword>
<evidence type="ECO:0000256" key="1">
    <source>
        <dbReference type="ARBA" id="ARBA00010928"/>
    </source>
</evidence>
<name>A0A543KLF0_9MICO</name>
<gene>
    <name evidence="6" type="ORF">FB476_0710</name>
</gene>
<dbReference type="RefSeq" id="WP_141817560.1">
    <property type="nucleotide sequence ID" value="NZ_BAAAIL010000003.1"/>
</dbReference>
<accession>A0A543KLF0</accession>
<dbReference type="SUPFAM" id="SSF51735">
    <property type="entry name" value="NAD(P)-binding Rossmann-fold domains"/>
    <property type="match status" value="1"/>
</dbReference>
<dbReference type="InterPro" id="IPR055170">
    <property type="entry name" value="GFO_IDH_MocA-like_dom"/>
</dbReference>
<comment type="caution">
    <text evidence="6">The sequence shown here is derived from an EMBL/GenBank/DDBJ whole genome shotgun (WGS) entry which is preliminary data.</text>
</comment>
<dbReference type="InterPro" id="IPR036291">
    <property type="entry name" value="NAD(P)-bd_dom_sf"/>
</dbReference>
<feature type="domain" description="GFO/IDH/MocA-like oxidoreductase" evidence="5">
    <location>
        <begin position="133"/>
        <end position="252"/>
    </location>
</feature>
<dbReference type="Proteomes" id="UP000315133">
    <property type="component" value="Unassembled WGS sequence"/>
</dbReference>
<dbReference type="Pfam" id="PF22725">
    <property type="entry name" value="GFO_IDH_MocA_C3"/>
    <property type="match status" value="1"/>
</dbReference>
<evidence type="ECO:0000256" key="2">
    <source>
        <dbReference type="ARBA" id="ARBA00023002"/>
    </source>
</evidence>
<keyword evidence="2" id="KW-0560">Oxidoreductase</keyword>
<dbReference type="GO" id="GO:0016491">
    <property type="term" value="F:oxidoreductase activity"/>
    <property type="evidence" value="ECO:0007669"/>
    <property type="project" value="UniProtKB-KW"/>
</dbReference>
<dbReference type="Gene3D" id="3.40.50.720">
    <property type="entry name" value="NAD(P)-binding Rossmann-like Domain"/>
    <property type="match status" value="1"/>
</dbReference>
<dbReference type="PANTHER" id="PTHR43708:SF5">
    <property type="entry name" value="CONSERVED EXPRESSED OXIDOREDUCTASE (EUROFUNG)-RELATED"/>
    <property type="match status" value="1"/>
</dbReference>
<evidence type="ECO:0000313" key="7">
    <source>
        <dbReference type="Proteomes" id="UP000315133"/>
    </source>
</evidence>
<dbReference type="InterPro" id="IPR000683">
    <property type="entry name" value="Gfo/Idh/MocA-like_OxRdtase_N"/>
</dbReference>
<dbReference type="InterPro" id="IPR051317">
    <property type="entry name" value="Gfo/Idh/MocA_oxidoreduct"/>
</dbReference>
<dbReference type="OrthoDB" id="256869at2"/>
<sequence length="347" mass="36802">MTVRTALVGYGSGGRYFHAPFLAADPDLSLDVIVTSDPGRAASATAEHPGARVVPDLATALAEHAGELDLVVVSTPPERHAEQVAAALEAGLHVVVDKPMTVRAEEAAALVALAEERGLVLTVFQNRRWDGDFRTLRRLVDGGALGTVRRFESRFETWKPVEAKAWKQAGADTGAGVLYDLGVHLVDQAVQLLGPVADASAELVRHRPGEGADDDSLVVLHHVGGAVSHLRMSTLTPLPGPRFQVVGSEGGFLSWGLDSQEAALKDGARPDDPGFGERHDEGAAVAGVAGQERPVTLEPGRYADFYRGVVRAVLEGAPPPVDPRDAVAVVELVERLHRDFPVRRGPA</sequence>
<dbReference type="Gene3D" id="3.30.360.10">
    <property type="entry name" value="Dihydrodipicolinate Reductase, domain 2"/>
    <property type="match status" value="1"/>
</dbReference>
<evidence type="ECO:0000259" key="4">
    <source>
        <dbReference type="Pfam" id="PF01408"/>
    </source>
</evidence>
<reference evidence="6 7" key="1">
    <citation type="submission" date="2019-06" db="EMBL/GenBank/DDBJ databases">
        <title>Sequencing the genomes of 1000 actinobacteria strains.</title>
        <authorList>
            <person name="Klenk H.-P."/>
        </authorList>
    </citation>
    <scope>NUCLEOTIDE SEQUENCE [LARGE SCALE GENOMIC DNA]</scope>
    <source>
        <strain evidence="6 7">DSM 12362</strain>
    </source>
</reference>
<evidence type="ECO:0000259" key="5">
    <source>
        <dbReference type="Pfam" id="PF22725"/>
    </source>
</evidence>
<dbReference type="GO" id="GO:0000166">
    <property type="term" value="F:nucleotide binding"/>
    <property type="evidence" value="ECO:0007669"/>
    <property type="project" value="InterPro"/>
</dbReference>
<dbReference type="PANTHER" id="PTHR43708">
    <property type="entry name" value="CONSERVED EXPRESSED OXIDOREDUCTASE (EUROFUNG)"/>
    <property type="match status" value="1"/>
</dbReference>
<organism evidence="6 7">
    <name type="scientific">Ornithinimicrobium humiphilum</name>
    <dbReference type="NCBI Taxonomy" id="125288"/>
    <lineage>
        <taxon>Bacteria</taxon>
        <taxon>Bacillati</taxon>
        <taxon>Actinomycetota</taxon>
        <taxon>Actinomycetes</taxon>
        <taxon>Micrococcales</taxon>
        <taxon>Ornithinimicrobiaceae</taxon>
        <taxon>Ornithinimicrobium</taxon>
    </lineage>
</organism>
<dbReference type="Pfam" id="PF01408">
    <property type="entry name" value="GFO_IDH_MocA"/>
    <property type="match status" value="1"/>
</dbReference>
<feature type="domain" description="Gfo/Idh/MocA-like oxidoreductase N-terminal" evidence="4">
    <location>
        <begin position="4"/>
        <end position="123"/>
    </location>
</feature>
<evidence type="ECO:0000313" key="6">
    <source>
        <dbReference type="EMBL" id="TQM95860.1"/>
    </source>
</evidence>
<dbReference type="SUPFAM" id="SSF55347">
    <property type="entry name" value="Glyceraldehyde-3-phosphate dehydrogenase-like, C-terminal domain"/>
    <property type="match status" value="1"/>
</dbReference>
<dbReference type="AlphaFoldDB" id="A0A543KLF0"/>
<dbReference type="EMBL" id="VFPU01000001">
    <property type="protein sequence ID" value="TQM95860.1"/>
    <property type="molecule type" value="Genomic_DNA"/>
</dbReference>
<keyword evidence="3" id="KW-0520">NAD</keyword>
<proteinExistence type="inferred from homology"/>